<evidence type="ECO:0000313" key="2">
    <source>
        <dbReference type="EMBL" id="CAG6763028.1"/>
    </source>
</evidence>
<sequence length="153" mass="16613">MQSIFSGIFFNLDEGYFFYSEWKHWFSIMEVEEPPSPDLSPRTPSDSPKFTTWNAPNNVAGSSNVASSFISYSDANAVKLTPGQEMHRRSYNEPSPPFDTGSTPPGLPTATLLSKSLNALNVLDVSHAGNGHQSAILELLLFGVNSSAVSSIL</sequence>
<protein>
    <submittedName>
        <fullName evidence="2">Uncharacterized protein</fullName>
    </submittedName>
</protein>
<organism evidence="2">
    <name type="scientific">Cacopsylla melanoneura</name>
    <dbReference type="NCBI Taxonomy" id="428564"/>
    <lineage>
        <taxon>Eukaryota</taxon>
        <taxon>Metazoa</taxon>
        <taxon>Ecdysozoa</taxon>
        <taxon>Arthropoda</taxon>
        <taxon>Hexapoda</taxon>
        <taxon>Insecta</taxon>
        <taxon>Pterygota</taxon>
        <taxon>Neoptera</taxon>
        <taxon>Paraneoptera</taxon>
        <taxon>Hemiptera</taxon>
        <taxon>Sternorrhyncha</taxon>
        <taxon>Psylloidea</taxon>
        <taxon>Psyllidae</taxon>
        <taxon>Psyllinae</taxon>
        <taxon>Cacopsylla</taxon>
    </lineage>
</organism>
<feature type="region of interest" description="Disordered" evidence="1">
    <location>
        <begin position="83"/>
        <end position="107"/>
    </location>
</feature>
<reference evidence="2" key="1">
    <citation type="submission" date="2021-05" db="EMBL/GenBank/DDBJ databases">
        <authorList>
            <person name="Alioto T."/>
            <person name="Alioto T."/>
            <person name="Gomez Garrido J."/>
        </authorList>
    </citation>
    <scope>NUCLEOTIDE SEQUENCE</scope>
</reference>
<dbReference type="EMBL" id="HBUF01562547">
    <property type="protein sequence ID" value="CAG6763029.1"/>
    <property type="molecule type" value="Transcribed_RNA"/>
</dbReference>
<accession>A0A8D9AB13</accession>
<name>A0A8D9AB13_9HEMI</name>
<feature type="region of interest" description="Disordered" evidence="1">
    <location>
        <begin position="33"/>
        <end position="55"/>
    </location>
</feature>
<evidence type="ECO:0000256" key="1">
    <source>
        <dbReference type="SAM" id="MobiDB-lite"/>
    </source>
</evidence>
<proteinExistence type="predicted"/>
<feature type="compositionally biased region" description="Polar residues" evidence="1">
    <location>
        <begin position="42"/>
        <end position="53"/>
    </location>
</feature>
<dbReference type="EMBL" id="HBUF01562546">
    <property type="protein sequence ID" value="CAG6763028.1"/>
    <property type="molecule type" value="Transcribed_RNA"/>
</dbReference>
<dbReference type="AlphaFoldDB" id="A0A8D9AB13"/>